<proteinExistence type="predicted"/>
<dbReference type="EMBL" id="JAWWNJ010000102">
    <property type="protein sequence ID" value="KAK6995572.1"/>
    <property type="molecule type" value="Genomic_DNA"/>
</dbReference>
<gene>
    <name evidence="2" type="ORF">R3P38DRAFT_3425675</name>
</gene>
<name>A0AAV9ZWF5_9AGAR</name>
<comment type="caution">
    <text evidence="2">The sequence shown here is derived from an EMBL/GenBank/DDBJ whole genome shotgun (WGS) entry which is preliminary data.</text>
</comment>
<evidence type="ECO:0000256" key="1">
    <source>
        <dbReference type="SAM" id="MobiDB-lite"/>
    </source>
</evidence>
<dbReference type="AlphaFoldDB" id="A0AAV9ZWF5"/>
<evidence type="ECO:0000313" key="3">
    <source>
        <dbReference type="Proteomes" id="UP001362999"/>
    </source>
</evidence>
<keyword evidence="3" id="KW-1185">Reference proteome</keyword>
<feature type="region of interest" description="Disordered" evidence="1">
    <location>
        <begin position="1"/>
        <end position="31"/>
    </location>
</feature>
<accession>A0AAV9ZWF5</accession>
<dbReference type="Proteomes" id="UP001362999">
    <property type="component" value="Unassembled WGS sequence"/>
</dbReference>
<evidence type="ECO:0000313" key="2">
    <source>
        <dbReference type="EMBL" id="KAK6995572.1"/>
    </source>
</evidence>
<feature type="compositionally biased region" description="Acidic residues" evidence="1">
    <location>
        <begin position="22"/>
        <end position="31"/>
    </location>
</feature>
<reference evidence="2 3" key="1">
    <citation type="journal article" date="2024" name="J Genomics">
        <title>Draft genome sequencing and assembly of Favolaschia claudopus CIRM-BRFM 2984 isolated from oak limbs.</title>
        <authorList>
            <person name="Navarro D."/>
            <person name="Drula E."/>
            <person name="Chaduli D."/>
            <person name="Cazenave R."/>
            <person name="Ahrendt S."/>
            <person name="Wang J."/>
            <person name="Lipzen A."/>
            <person name="Daum C."/>
            <person name="Barry K."/>
            <person name="Grigoriev I.V."/>
            <person name="Favel A."/>
            <person name="Rosso M.N."/>
            <person name="Martin F."/>
        </authorList>
    </citation>
    <scope>NUCLEOTIDE SEQUENCE [LARGE SCALE GENOMIC DNA]</scope>
    <source>
        <strain evidence="2 3">CIRM-BRFM 2984</strain>
    </source>
</reference>
<organism evidence="2 3">
    <name type="scientific">Favolaschia claudopus</name>
    <dbReference type="NCBI Taxonomy" id="2862362"/>
    <lineage>
        <taxon>Eukaryota</taxon>
        <taxon>Fungi</taxon>
        <taxon>Dikarya</taxon>
        <taxon>Basidiomycota</taxon>
        <taxon>Agaricomycotina</taxon>
        <taxon>Agaricomycetes</taxon>
        <taxon>Agaricomycetidae</taxon>
        <taxon>Agaricales</taxon>
        <taxon>Marasmiineae</taxon>
        <taxon>Mycenaceae</taxon>
        <taxon>Favolaschia</taxon>
    </lineage>
</organism>
<sequence>MLTRKRKRAEASSQPPQPEDPKEPEDPEVPEVDIIALIKKLSKTRSNLSEDQFAALEAGINDVEDSQLALLNPPMERAQLDLLLAQGLSSRDWNGSRLSQFRIFPLKPSCCGAIIGTASQDAGPILRGVQDLADTMYPGIYQVHPKPILFIDQKNKAAHEGIEYEPFSTFARFINTGPQGCVITIALVVLWESSPVGKHFVEWMGEDMHANIVFLIHPLRAEEKLW</sequence>
<protein>
    <submittedName>
        <fullName evidence="2">Uncharacterized protein</fullName>
    </submittedName>
</protein>